<comment type="similarity">
    <text evidence="1">Belongs to the DprA/Smf family.</text>
</comment>
<name>A0A848FAF0_9BURK</name>
<evidence type="ECO:0000313" key="4">
    <source>
        <dbReference type="Proteomes" id="UP000574067"/>
    </source>
</evidence>
<dbReference type="Proteomes" id="UP000574067">
    <property type="component" value="Unassembled WGS sequence"/>
</dbReference>
<evidence type="ECO:0000259" key="2">
    <source>
        <dbReference type="Pfam" id="PF02481"/>
    </source>
</evidence>
<dbReference type="PANTHER" id="PTHR43022:SF1">
    <property type="entry name" value="PROTEIN SMF"/>
    <property type="match status" value="1"/>
</dbReference>
<dbReference type="GO" id="GO:0009294">
    <property type="term" value="P:DNA-mediated transformation"/>
    <property type="evidence" value="ECO:0007669"/>
    <property type="project" value="InterPro"/>
</dbReference>
<dbReference type="Pfam" id="PF02481">
    <property type="entry name" value="DNA_processg_A"/>
    <property type="match status" value="1"/>
</dbReference>
<sequence>MLESLSPNTRAILLLTGPLLGGRGAAPSELLRLGEYNALARHLRELKRQPADFLGADAEELLRGCHAVIDESRLRWLLGRGFVLEQIVERWESQNIWVLSRADAEYPRRFKSRLRENAPALIYGCGDKQLLNSGGLAVVGSRHMDDVLIDDTMAVCRLAAQAGRTLISGGAKGIDQIAMSAALRAGGRVSAVLADSLAKTVSTREYRHPLLDGQLVLMSPYDPNASFNASLSTQRNKLIYALADVGLVVSASFRKGQTWAGAVEQLDKLKFVPVYVRTTREASAGLEALRAKGAMPWPELQDIGDFENAFSVAVTYPAAPPQTRILL</sequence>
<protein>
    <submittedName>
        <fullName evidence="3">DNA-processing protein DprA</fullName>
    </submittedName>
</protein>
<dbReference type="Gene3D" id="3.40.50.450">
    <property type="match status" value="1"/>
</dbReference>
<dbReference type="InterPro" id="IPR057666">
    <property type="entry name" value="DrpA_SLOG"/>
</dbReference>
<dbReference type="RefSeq" id="WP_169161202.1">
    <property type="nucleotide sequence ID" value="NZ_JABBFW010000009.1"/>
</dbReference>
<dbReference type="InterPro" id="IPR003488">
    <property type="entry name" value="DprA"/>
</dbReference>
<proteinExistence type="inferred from homology"/>
<keyword evidence="4" id="KW-1185">Reference proteome</keyword>
<dbReference type="EMBL" id="JABBFW010000009">
    <property type="protein sequence ID" value="NML16302.1"/>
    <property type="molecule type" value="Genomic_DNA"/>
</dbReference>
<feature type="domain" description="Smf/DprA SLOG" evidence="2">
    <location>
        <begin position="98"/>
        <end position="303"/>
    </location>
</feature>
<dbReference type="SUPFAM" id="SSF102405">
    <property type="entry name" value="MCP/YpsA-like"/>
    <property type="match status" value="1"/>
</dbReference>
<evidence type="ECO:0000313" key="3">
    <source>
        <dbReference type="EMBL" id="NML16302.1"/>
    </source>
</evidence>
<organism evidence="3 4">
    <name type="scientific">Azohydromonas caseinilytica</name>
    <dbReference type="NCBI Taxonomy" id="2728836"/>
    <lineage>
        <taxon>Bacteria</taxon>
        <taxon>Pseudomonadati</taxon>
        <taxon>Pseudomonadota</taxon>
        <taxon>Betaproteobacteria</taxon>
        <taxon>Burkholderiales</taxon>
        <taxon>Sphaerotilaceae</taxon>
        <taxon>Azohydromonas</taxon>
    </lineage>
</organism>
<evidence type="ECO:0000256" key="1">
    <source>
        <dbReference type="ARBA" id="ARBA00006525"/>
    </source>
</evidence>
<dbReference type="PANTHER" id="PTHR43022">
    <property type="entry name" value="PROTEIN SMF"/>
    <property type="match status" value="1"/>
</dbReference>
<reference evidence="3 4" key="1">
    <citation type="submission" date="2020-04" db="EMBL/GenBank/DDBJ databases">
        <title>Azohydromonas sp. isolated from soil.</title>
        <authorList>
            <person name="Dahal R.H."/>
        </authorList>
    </citation>
    <scope>NUCLEOTIDE SEQUENCE [LARGE SCALE GENOMIC DNA]</scope>
    <source>
        <strain evidence="3 4">G-1-1-14</strain>
    </source>
</reference>
<comment type="caution">
    <text evidence="3">The sequence shown here is derived from an EMBL/GenBank/DDBJ whole genome shotgun (WGS) entry which is preliminary data.</text>
</comment>
<dbReference type="AlphaFoldDB" id="A0A848FAF0"/>
<gene>
    <name evidence="3" type="ORF">HHL10_15075</name>
</gene>
<accession>A0A848FAF0</accession>